<gene>
    <name evidence="1" type="ordered locus">SACOL1949</name>
</gene>
<dbReference type="RefSeq" id="WP_001790257.1">
    <property type="nucleotide sequence ID" value="NC_002951.2"/>
</dbReference>
<dbReference type="HOGENOM" id="CLU_3358637_0_0_9"/>
<dbReference type="KEGG" id="sac:SACOL1949"/>
<proteinExistence type="predicted"/>
<accession>A0A0H2WZ70</accession>
<dbReference type="EMBL" id="CP000046">
    <property type="protein sequence ID" value="AAW38390.1"/>
    <property type="molecule type" value="Genomic_DNA"/>
</dbReference>
<sequence>MDGNNQIDVCFFVLVNNYYTMSIYPRIINSNGDYAT</sequence>
<reference evidence="1 2" key="1">
    <citation type="journal article" date="2005" name="J. Bacteriol.">
        <title>Insights on evolution of virulence and resistance from the complete genome analysis of an early methicillin-resistant Staphylococcus aureus strain and a biofilm-producing methicillin-resistant Staphylococcus epidermidis strain.</title>
        <authorList>
            <person name="Gill S.R."/>
            <person name="Fouts D.E."/>
            <person name="Archer G.L."/>
            <person name="Mongodin E.F."/>
            <person name="Deboy R.T."/>
            <person name="Ravel J."/>
            <person name="Paulsen I.T."/>
            <person name="Kolonay J.F."/>
            <person name="Brinkac L."/>
            <person name="Beanan M."/>
            <person name="Dodson R.J."/>
            <person name="Daugherty S.C."/>
            <person name="Madupu R."/>
            <person name="Angiuoli S.V."/>
            <person name="Durkin A.S."/>
            <person name="Haft D.H."/>
            <person name="Vamathevan J."/>
            <person name="Khouri H."/>
            <person name="Utterback T."/>
            <person name="Lee C."/>
            <person name="Dimitrov G."/>
            <person name="Jiang L."/>
            <person name="Qin H."/>
            <person name="Weidman J."/>
            <person name="Tran K."/>
            <person name="Kang K."/>
            <person name="Hance I.R."/>
            <person name="Nelson K.E."/>
            <person name="Fraser C.M."/>
        </authorList>
    </citation>
    <scope>NUCLEOTIDE SEQUENCE [LARGE SCALE GENOMIC DNA]</scope>
    <source>
        <strain evidence="1 2">COL</strain>
    </source>
</reference>
<organism evidence="1 2">
    <name type="scientific">Staphylococcus aureus (strain COL)</name>
    <dbReference type="NCBI Taxonomy" id="93062"/>
    <lineage>
        <taxon>Bacteria</taxon>
        <taxon>Bacillati</taxon>
        <taxon>Bacillota</taxon>
        <taxon>Bacilli</taxon>
        <taxon>Bacillales</taxon>
        <taxon>Staphylococcaceae</taxon>
        <taxon>Staphylococcus</taxon>
    </lineage>
</organism>
<protein>
    <submittedName>
        <fullName evidence="1">Uncharacterized protein</fullName>
    </submittedName>
</protein>
<dbReference type="Proteomes" id="UP000000530">
    <property type="component" value="Chromosome"/>
</dbReference>
<name>A0A0H2WZ70_STAAC</name>
<dbReference type="AlphaFoldDB" id="A0A0H2WZ70"/>
<evidence type="ECO:0000313" key="1">
    <source>
        <dbReference type="EMBL" id="AAW38390.1"/>
    </source>
</evidence>
<evidence type="ECO:0000313" key="2">
    <source>
        <dbReference type="Proteomes" id="UP000000530"/>
    </source>
</evidence>